<dbReference type="Pfam" id="PF01933">
    <property type="entry name" value="CofD"/>
    <property type="match status" value="1"/>
</dbReference>
<reference evidence="4" key="1">
    <citation type="submission" date="2020-10" db="EMBL/GenBank/DDBJ databases">
        <authorList>
            <person name="Gilroy R."/>
        </authorList>
    </citation>
    <scope>NUCLEOTIDE SEQUENCE</scope>
    <source>
        <strain evidence="4">10192</strain>
    </source>
</reference>
<comment type="subcellular location">
    <subcellularLocation>
        <location evidence="2">Cytoplasm</location>
    </subcellularLocation>
</comment>
<dbReference type="InterPro" id="IPR010119">
    <property type="entry name" value="Gluconeogen_factor"/>
</dbReference>
<comment type="similarity">
    <text evidence="2">Belongs to the gluconeogenesis factor family.</text>
</comment>
<organism evidence="4 5">
    <name type="scientific">Candidatus Scatousia excrementipullorum</name>
    <dbReference type="NCBI Taxonomy" id="2840936"/>
    <lineage>
        <taxon>Bacteria</taxon>
        <taxon>Candidatus Scatousia</taxon>
    </lineage>
</organism>
<dbReference type="Gene3D" id="3.40.50.10680">
    <property type="entry name" value="CofD-like domains"/>
    <property type="match status" value="1"/>
</dbReference>
<dbReference type="NCBIfam" id="TIGR01826">
    <property type="entry name" value="CofD_related"/>
    <property type="match status" value="1"/>
</dbReference>
<feature type="transmembrane region" description="Helical" evidence="3">
    <location>
        <begin position="17"/>
        <end position="38"/>
    </location>
</feature>
<comment type="caution">
    <text evidence="4">The sequence shown here is derived from an EMBL/GenBank/DDBJ whole genome shotgun (WGS) entry which is preliminary data.</text>
</comment>
<protein>
    <recommendedName>
        <fullName evidence="2">Putative gluconeogenesis factor</fullName>
    </recommendedName>
</protein>
<proteinExistence type="inferred from homology"/>
<dbReference type="EMBL" id="JADIND010000035">
    <property type="protein sequence ID" value="MBO8430066.1"/>
    <property type="molecule type" value="Genomic_DNA"/>
</dbReference>
<accession>A0A9D9DPB4</accession>
<evidence type="ECO:0000256" key="1">
    <source>
        <dbReference type="ARBA" id="ARBA00022490"/>
    </source>
</evidence>
<dbReference type="HAMAP" id="MF_00973">
    <property type="entry name" value="Gluconeogen_factor"/>
    <property type="match status" value="1"/>
</dbReference>
<dbReference type="InterPro" id="IPR002882">
    <property type="entry name" value="CofD"/>
</dbReference>
<dbReference type="PANTHER" id="PTHR30135:SF3">
    <property type="entry name" value="GLUCONEOGENESIS FACTOR-RELATED"/>
    <property type="match status" value="1"/>
</dbReference>
<feature type="transmembrane region" description="Helical" evidence="3">
    <location>
        <begin position="59"/>
        <end position="76"/>
    </location>
</feature>
<reference evidence="4" key="2">
    <citation type="journal article" date="2021" name="PeerJ">
        <title>Extensive microbial diversity within the chicken gut microbiome revealed by metagenomics and culture.</title>
        <authorList>
            <person name="Gilroy R."/>
            <person name="Ravi A."/>
            <person name="Getino M."/>
            <person name="Pursley I."/>
            <person name="Horton D.L."/>
            <person name="Alikhan N.F."/>
            <person name="Baker D."/>
            <person name="Gharbi K."/>
            <person name="Hall N."/>
            <person name="Watson M."/>
            <person name="Adriaenssens E.M."/>
            <person name="Foster-Nyarko E."/>
            <person name="Jarju S."/>
            <person name="Secka A."/>
            <person name="Antonio M."/>
            <person name="Oren A."/>
            <person name="Chaudhuri R.R."/>
            <person name="La Ragione R."/>
            <person name="Hildebrand F."/>
            <person name="Pallen M.J."/>
        </authorList>
    </citation>
    <scope>NUCLEOTIDE SEQUENCE</scope>
    <source>
        <strain evidence="4">10192</strain>
    </source>
</reference>
<dbReference type="Proteomes" id="UP000823632">
    <property type="component" value="Unassembled WGS sequence"/>
</dbReference>
<dbReference type="GO" id="GO:0005737">
    <property type="term" value="C:cytoplasm"/>
    <property type="evidence" value="ECO:0007669"/>
    <property type="project" value="UniProtKB-SubCell"/>
</dbReference>
<gene>
    <name evidence="4" type="ORF">IAC76_01630</name>
</gene>
<name>A0A9D9DPB4_9BACT</name>
<dbReference type="PANTHER" id="PTHR30135">
    <property type="entry name" value="UNCHARACTERIZED PROTEIN YVCK-RELATED"/>
    <property type="match status" value="1"/>
</dbReference>
<keyword evidence="3" id="KW-1133">Transmembrane helix</keyword>
<dbReference type="SUPFAM" id="SSF142338">
    <property type="entry name" value="CofD-like"/>
    <property type="match status" value="1"/>
</dbReference>
<dbReference type="GO" id="GO:0008360">
    <property type="term" value="P:regulation of cell shape"/>
    <property type="evidence" value="ECO:0007669"/>
    <property type="project" value="UniProtKB-UniRule"/>
</dbReference>
<keyword evidence="3" id="KW-0472">Membrane</keyword>
<evidence type="ECO:0000256" key="3">
    <source>
        <dbReference type="SAM" id="Phobius"/>
    </source>
</evidence>
<evidence type="ECO:0000256" key="2">
    <source>
        <dbReference type="HAMAP-Rule" id="MF_00973"/>
    </source>
</evidence>
<comment type="function">
    <text evidence="2">Required for morphogenesis under gluconeogenic growth conditions.</text>
</comment>
<keyword evidence="1 2" id="KW-0963">Cytoplasm</keyword>
<dbReference type="InterPro" id="IPR038136">
    <property type="entry name" value="CofD-like_dom_sf"/>
</dbReference>
<evidence type="ECO:0000313" key="4">
    <source>
        <dbReference type="EMBL" id="MBO8430066.1"/>
    </source>
</evidence>
<dbReference type="GO" id="GO:0043743">
    <property type="term" value="F:LPPG:FO 2-phospho-L-lactate transferase activity"/>
    <property type="evidence" value="ECO:0007669"/>
    <property type="project" value="InterPro"/>
</dbReference>
<dbReference type="AlphaFoldDB" id="A0A9D9DPB4"/>
<keyword evidence="3" id="KW-0812">Transmembrane</keyword>
<sequence length="443" mass="49036">MPKEAGWLIPGLQVKRWFALIFVGALLMVLGFLIMCDIKPVFYTMEFIRKIARNVSTEWLALAIVMFGGALFFKGWQKTNLSILDLHNGRDQETILEALYRRRKLNRGPKIVAIGGGTGLSMLLKGIKHITNNITAVVTVGDDGGSSGRLREDMGVLPPGDIRNCIAALADDEDLITKLFQYRFKSGEGLEGHSFGNLFLTALCAITGDMVRAVKESSNVLSIRGRVLPATLDDMKLVAEMEDGRIIHGESNIPEAHGRVKRLYTDPAHCKALEDVISAIKDAELIIMGPGSLYTSVIPNLLVEEIAREVAVSNAKKIYVCNIMTQPGETDNYTVSDHIKALMQHANSRKILDAVLVNDFIPSNLASKYQTAGSYPVKVDVENVKKLGVSIFSRKLIEDSKEGFVRHSSNRVARAILYWFKKEHKNVKPSIFNHKEAVAESSK</sequence>
<dbReference type="CDD" id="cd07187">
    <property type="entry name" value="YvcK_like"/>
    <property type="match status" value="1"/>
</dbReference>
<evidence type="ECO:0000313" key="5">
    <source>
        <dbReference type="Proteomes" id="UP000823632"/>
    </source>
</evidence>